<feature type="region of interest" description="Disordered" evidence="7">
    <location>
        <begin position="183"/>
        <end position="212"/>
    </location>
</feature>
<organism evidence="9 10">
    <name type="scientific">Candidatus Nanohalobium constans</name>
    <dbReference type="NCBI Taxonomy" id="2565781"/>
    <lineage>
        <taxon>Archaea</taxon>
        <taxon>Candidatus Nanohalarchaeota</taxon>
        <taxon>Candidatus Nanohalobia</taxon>
        <taxon>Candidatus Nanohalobiales</taxon>
        <taxon>Candidatus Nanohalobiaceae</taxon>
        <taxon>Candidatus Nanohalobium</taxon>
    </lineage>
</organism>
<dbReference type="AlphaFoldDB" id="A0A5Q0UG92"/>
<reference evidence="10" key="1">
    <citation type="submission" date="2019-05" db="EMBL/GenBank/DDBJ databases">
        <title>Candidatus Nanohalobium constans, a novel model system to study the DPANN nano-sized archaea: genomic and physiological characterization of a nanoarchaeon co-cultured with its chitinotrophic host.</title>
        <authorList>
            <person name="La Cono V."/>
            <person name="Arcadi E."/>
            <person name="Crisafi F."/>
            <person name="Denaro R."/>
            <person name="La Spada G."/>
            <person name="Messina E."/>
            <person name="Smedile F."/>
            <person name="Toshchakov S.V."/>
            <person name="Shevchenko M.A."/>
            <person name="Golyshin P.N."/>
            <person name="Golyshina O.V."/>
            <person name="Ferrer M."/>
            <person name="Rohde M."/>
            <person name="Mushegian A."/>
            <person name="Sorokin D.Y."/>
            <person name="Giuliano L."/>
            <person name="Yakimov M.M."/>
        </authorList>
    </citation>
    <scope>NUCLEOTIDE SEQUENCE [LARGE SCALE GENOMIC DNA]</scope>
    <source>
        <strain evidence="10">LC1Nh</strain>
    </source>
</reference>
<protein>
    <submittedName>
        <fullName evidence="9">DSBA oxidoreductase DsbA</fullName>
    </submittedName>
</protein>
<feature type="compositionally biased region" description="Acidic residues" evidence="7">
    <location>
        <begin position="1"/>
        <end position="13"/>
    </location>
</feature>
<evidence type="ECO:0000313" key="10">
    <source>
        <dbReference type="Proteomes" id="UP000377803"/>
    </source>
</evidence>
<dbReference type="PANTHER" id="PTHR13887:SF14">
    <property type="entry name" value="DISULFIDE BOND FORMATION PROTEIN D"/>
    <property type="match status" value="1"/>
</dbReference>
<evidence type="ECO:0000256" key="4">
    <source>
        <dbReference type="ARBA" id="ARBA00023002"/>
    </source>
</evidence>
<dbReference type="OrthoDB" id="15256at2157"/>
<dbReference type="Pfam" id="PF01323">
    <property type="entry name" value="DSBA"/>
    <property type="match status" value="1"/>
</dbReference>
<feature type="region of interest" description="Disordered" evidence="7">
    <location>
        <begin position="1"/>
        <end position="50"/>
    </location>
</feature>
<dbReference type="RefSeq" id="WP_153549713.1">
    <property type="nucleotide sequence ID" value="NZ_CP040089.1"/>
</dbReference>
<keyword evidence="6" id="KW-0676">Redox-active center</keyword>
<dbReference type="PROSITE" id="PS00028">
    <property type="entry name" value="ZINC_FINGER_C2H2_1"/>
    <property type="match status" value="1"/>
</dbReference>
<dbReference type="EMBL" id="CP040089">
    <property type="protein sequence ID" value="QGA79975.1"/>
    <property type="molecule type" value="Genomic_DNA"/>
</dbReference>
<gene>
    <name evidence="9" type="ORF">LC1Nh_0067</name>
</gene>
<name>A0A5Q0UG92_9ARCH</name>
<evidence type="ECO:0000256" key="6">
    <source>
        <dbReference type="ARBA" id="ARBA00023284"/>
    </source>
</evidence>
<evidence type="ECO:0000256" key="1">
    <source>
        <dbReference type="ARBA" id="ARBA00005791"/>
    </source>
</evidence>
<evidence type="ECO:0000256" key="3">
    <source>
        <dbReference type="ARBA" id="ARBA00022729"/>
    </source>
</evidence>
<accession>A0A5Q0UG92</accession>
<dbReference type="InterPro" id="IPR013087">
    <property type="entry name" value="Znf_C2H2_type"/>
</dbReference>
<feature type="compositionally biased region" description="Acidic residues" evidence="7">
    <location>
        <begin position="192"/>
        <end position="206"/>
    </location>
</feature>
<evidence type="ECO:0000256" key="2">
    <source>
        <dbReference type="ARBA" id="ARBA00007787"/>
    </source>
</evidence>
<dbReference type="PANTHER" id="PTHR13887">
    <property type="entry name" value="GLUTATHIONE S-TRANSFERASE KAPPA"/>
    <property type="match status" value="1"/>
</dbReference>
<evidence type="ECO:0000256" key="5">
    <source>
        <dbReference type="ARBA" id="ARBA00023157"/>
    </source>
</evidence>
<keyword evidence="3" id="KW-0732">Signal</keyword>
<keyword evidence="4" id="KW-0560">Oxidoreductase</keyword>
<sequence length="310" mass="33804">MSYECDECGEEFDTERGLHIHQSQTHEEDEKNTENGGSRDAEEDNHTGNGITLTTSQFGIGALVVGLALGFAVGISFNQVTGSLDTTSDDSEGEQSPTQISGSPGEVMEEIAGKVGADKSEFASCMNSADGSEAVEDRNEASSALGRVGTPTFLIGNSETGFEKLEGAQPFSSMQPVIEEQLSEAESSSDTVESDEYSLENMSLDDEPSKGESDASIRVIEVSDFACPWCAEWAGFDAIPSRDIDKRNSWSQLKENYVSTGEVEFIYKDYPAHRNSGTAHQAANCVQEQGDELYWKFHDKLYEFRDSWVA</sequence>
<dbReference type="GeneID" id="42364447"/>
<evidence type="ECO:0000313" key="9">
    <source>
        <dbReference type="EMBL" id="QGA79975.1"/>
    </source>
</evidence>
<dbReference type="SUPFAM" id="SSF52833">
    <property type="entry name" value="Thioredoxin-like"/>
    <property type="match status" value="1"/>
</dbReference>
<evidence type="ECO:0000256" key="7">
    <source>
        <dbReference type="SAM" id="MobiDB-lite"/>
    </source>
</evidence>
<dbReference type="Gene3D" id="3.40.30.10">
    <property type="entry name" value="Glutaredoxin"/>
    <property type="match status" value="2"/>
</dbReference>
<dbReference type="GO" id="GO:0016491">
    <property type="term" value="F:oxidoreductase activity"/>
    <property type="evidence" value="ECO:0007669"/>
    <property type="project" value="UniProtKB-KW"/>
</dbReference>
<keyword evidence="5" id="KW-1015">Disulfide bond</keyword>
<evidence type="ECO:0000259" key="8">
    <source>
        <dbReference type="PROSITE" id="PS50157"/>
    </source>
</evidence>
<dbReference type="KEGG" id="ncon:LC1Nh_0067"/>
<dbReference type="InterPro" id="IPR012336">
    <property type="entry name" value="Thioredoxin-like_fold"/>
</dbReference>
<comment type="similarity">
    <text evidence="2">Belongs to the glutaredoxin family.</text>
</comment>
<feature type="region of interest" description="Disordered" evidence="7">
    <location>
        <begin position="84"/>
        <end position="105"/>
    </location>
</feature>
<dbReference type="CDD" id="cd02972">
    <property type="entry name" value="DsbA_family"/>
    <property type="match status" value="1"/>
</dbReference>
<dbReference type="Pfam" id="PF13462">
    <property type="entry name" value="Thioredoxin_4"/>
    <property type="match status" value="1"/>
</dbReference>
<feature type="domain" description="C2H2-type" evidence="8">
    <location>
        <begin position="3"/>
        <end position="31"/>
    </location>
</feature>
<proteinExistence type="inferred from homology"/>
<dbReference type="Proteomes" id="UP000377803">
    <property type="component" value="Chromosome"/>
</dbReference>
<comment type="similarity">
    <text evidence="1">Belongs to the thioredoxin family. DsbA subfamily.</text>
</comment>
<keyword evidence="10" id="KW-1185">Reference proteome</keyword>
<dbReference type="InterPro" id="IPR036249">
    <property type="entry name" value="Thioredoxin-like_sf"/>
</dbReference>
<dbReference type="PROSITE" id="PS50157">
    <property type="entry name" value="ZINC_FINGER_C2H2_2"/>
    <property type="match status" value="1"/>
</dbReference>
<dbReference type="InterPro" id="IPR001853">
    <property type="entry name" value="DSBA-like_thioredoxin_dom"/>
</dbReference>
<feature type="compositionally biased region" description="Basic and acidic residues" evidence="7">
    <location>
        <begin position="14"/>
        <end position="46"/>
    </location>
</feature>